<dbReference type="PROSITE" id="PS51635">
    <property type="entry name" value="PNPLA"/>
    <property type="match status" value="1"/>
</dbReference>
<dbReference type="GO" id="GO:0016787">
    <property type="term" value="F:hydrolase activity"/>
    <property type="evidence" value="ECO:0007669"/>
    <property type="project" value="UniProtKB-UniRule"/>
</dbReference>
<keyword evidence="3" id="KW-0472">Membrane</keyword>
<feature type="short sequence motif" description="GXSXG" evidence="2">
    <location>
        <begin position="60"/>
        <end position="64"/>
    </location>
</feature>
<dbReference type="Gene3D" id="3.40.1090.10">
    <property type="entry name" value="Cytosolic phospholipase A2 catalytic domain"/>
    <property type="match status" value="1"/>
</dbReference>
<dbReference type="InterPro" id="IPR002641">
    <property type="entry name" value="PNPLA_dom"/>
</dbReference>
<proteinExistence type="predicted"/>
<evidence type="ECO:0000256" key="3">
    <source>
        <dbReference type="SAM" id="Phobius"/>
    </source>
</evidence>
<dbReference type="InterPro" id="IPR016035">
    <property type="entry name" value="Acyl_Trfase/lysoPLipase"/>
</dbReference>
<feature type="transmembrane region" description="Helical" evidence="3">
    <location>
        <begin position="56"/>
        <end position="77"/>
    </location>
</feature>
<feature type="domain" description="PNPLA" evidence="4">
    <location>
        <begin position="29"/>
        <end position="326"/>
    </location>
</feature>
<dbReference type="PANTHER" id="PTHR46394">
    <property type="entry name" value="ANNEXIN"/>
    <property type="match status" value="1"/>
</dbReference>
<name>A0A918E8V3_9ACTN</name>
<protein>
    <recommendedName>
        <fullName evidence="4">PNPLA domain-containing protein</fullName>
    </recommendedName>
</protein>
<evidence type="ECO:0000256" key="1">
    <source>
        <dbReference type="ARBA" id="ARBA00023098"/>
    </source>
</evidence>
<reference evidence="5" key="1">
    <citation type="journal article" date="2014" name="Int. J. Syst. Evol. Microbiol.">
        <title>Complete genome sequence of Corynebacterium casei LMG S-19264T (=DSM 44701T), isolated from a smear-ripened cheese.</title>
        <authorList>
            <consortium name="US DOE Joint Genome Institute (JGI-PGF)"/>
            <person name="Walter F."/>
            <person name="Albersmeier A."/>
            <person name="Kalinowski J."/>
            <person name="Ruckert C."/>
        </authorList>
    </citation>
    <scope>NUCLEOTIDE SEQUENCE</scope>
    <source>
        <strain evidence="5">CGMCC 4.7430</strain>
    </source>
</reference>
<keyword evidence="3" id="KW-0812">Transmembrane</keyword>
<keyword evidence="2" id="KW-0378">Hydrolase</keyword>
<keyword evidence="1 2" id="KW-0443">Lipid metabolism</keyword>
<dbReference type="RefSeq" id="WP_189143546.1">
    <property type="nucleotide sequence ID" value="NZ_BMNK01000018.1"/>
</dbReference>
<evidence type="ECO:0000313" key="5">
    <source>
        <dbReference type="EMBL" id="GGP15497.1"/>
    </source>
</evidence>
<evidence type="ECO:0000313" key="6">
    <source>
        <dbReference type="Proteomes" id="UP000660745"/>
    </source>
</evidence>
<feature type="short sequence motif" description="GXGXXG" evidence="2">
    <location>
        <begin position="33"/>
        <end position="38"/>
    </location>
</feature>
<dbReference type="GO" id="GO:0016042">
    <property type="term" value="P:lipid catabolic process"/>
    <property type="evidence" value="ECO:0007669"/>
    <property type="project" value="UniProtKB-UniRule"/>
</dbReference>
<dbReference type="SUPFAM" id="SSF52151">
    <property type="entry name" value="FabD/lysophospholipase-like"/>
    <property type="match status" value="1"/>
</dbReference>
<feature type="transmembrane region" description="Helical" evidence="3">
    <location>
        <begin position="149"/>
        <end position="170"/>
    </location>
</feature>
<feature type="active site" description="Nucleophile" evidence="2">
    <location>
        <position position="62"/>
    </location>
</feature>
<dbReference type="InterPro" id="IPR052580">
    <property type="entry name" value="Lipid_Hydrolase"/>
</dbReference>
<feature type="short sequence motif" description="DGA/G" evidence="2">
    <location>
        <begin position="313"/>
        <end position="315"/>
    </location>
</feature>
<keyword evidence="2" id="KW-0442">Lipid degradation</keyword>
<keyword evidence="6" id="KW-1185">Reference proteome</keyword>
<accession>A0A918E8V3</accession>
<evidence type="ECO:0000259" key="4">
    <source>
        <dbReference type="PROSITE" id="PS51635"/>
    </source>
</evidence>
<organism evidence="5 6">
    <name type="scientific">Nonomuraea glycinis</name>
    <dbReference type="NCBI Taxonomy" id="2047744"/>
    <lineage>
        <taxon>Bacteria</taxon>
        <taxon>Bacillati</taxon>
        <taxon>Actinomycetota</taxon>
        <taxon>Actinomycetes</taxon>
        <taxon>Streptosporangiales</taxon>
        <taxon>Streptosporangiaceae</taxon>
        <taxon>Nonomuraea</taxon>
    </lineage>
</organism>
<gene>
    <name evidence="5" type="ORF">GCM10012278_75600</name>
</gene>
<keyword evidence="3" id="KW-1133">Transmembrane helix</keyword>
<dbReference type="EMBL" id="BMNK01000018">
    <property type="protein sequence ID" value="GGP15497.1"/>
    <property type="molecule type" value="Genomic_DNA"/>
</dbReference>
<feature type="active site" description="Proton acceptor" evidence="2">
    <location>
        <position position="313"/>
    </location>
</feature>
<dbReference type="PANTHER" id="PTHR46394:SF1">
    <property type="entry name" value="PNPLA DOMAIN-CONTAINING PROTEIN"/>
    <property type="match status" value="1"/>
</dbReference>
<evidence type="ECO:0000256" key="2">
    <source>
        <dbReference type="PROSITE-ProRule" id="PRU01161"/>
    </source>
</evidence>
<comment type="caution">
    <text evidence="5">The sequence shown here is derived from an EMBL/GenBank/DDBJ whole genome shotgun (WGS) entry which is preliminary data.</text>
</comment>
<sequence>MNSPRPTGRVPALRPAPDRELLPEEISYLVFEGGGGKGFAYLGALAELYDRDVMPVGFGGSSAGAITALLLTLGYTVEEIEMFMRAPNKIRGVRAASFTDFFDSPVYRLVPKVGAHYTKVKDEPDETKLIAQLKQVPLGTRIGMPLGAVLAYGMCGPVGAALYVGGLAWARSNLNDLLKEMESHKDEPPVPLLLSSWPEYIGYLGRDMGLFHGQAARDTFDQLIGNKFRNRSGIARSFVTFGELRTQLGKDLLVTGANLSTGLTQIFSAKHTSEFPVADAIRISMSLPYIYKPYVLTEPERPGAWPAPGVYVDGGVWNNLPFREFDEEPRPQPSDPGQMPMPQTLALRLDTPTTLEINNLGGFLGAMGQYALYGTGESQVTSAYRNRTIALDTEGLSLLDFTPDPALVKDINARSRKTVSAYFDRAKSHAG</sequence>
<dbReference type="Proteomes" id="UP000660745">
    <property type="component" value="Unassembled WGS sequence"/>
</dbReference>
<reference evidence="5" key="2">
    <citation type="submission" date="2020-09" db="EMBL/GenBank/DDBJ databases">
        <authorList>
            <person name="Sun Q."/>
            <person name="Zhou Y."/>
        </authorList>
    </citation>
    <scope>NUCLEOTIDE SEQUENCE</scope>
    <source>
        <strain evidence="5">CGMCC 4.7430</strain>
    </source>
</reference>
<dbReference type="Pfam" id="PF01734">
    <property type="entry name" value="Patatin"/>
    <property type="match status" value="1"/>
</dbReference>
<dbReference type="AlphaFoldDB" id="A0A918E8V3"/>